<evidence type="ECO:0000256" key="5">
    <source>
        <dbReference type="ARBA" id="ARBA00022692"/>
    </source>
</evidence>
<reference evidence="13" key="1">
    <citation type="submission" date="2020-07" db="EMBL/GenBank/DDBJ databases">
        <title>Huge and variable diversity of episymbiotic CPR bacteria and DPANN archaea in groundwater ecosystems.</title>
        <authorList>
            <person name="He C.Y."/>
            <person name="Keren R."/>
            <person name="Whittaker M."/>
            <person name="Farag I.F."/>
            <person name="Doudna J."/>
            <person name="Cate J.H.D."/>
            <person name="Banfield J.F."/>
        </authorList>
    </citation>
    <scope>NUCLEOTIDE SEQUENCE</scope>
    <source>
        <strain evidence="13">NC_groundwater_17_Pr7_B-0.1um_64_12</strain>
    </source>
</reference>
<keyword evidence="13" id="KW-0969">Cilium</keyword>
<dbReference type="Gene3D" id="3.30.300.30">
    <property type="match status" value="1"/>
</dbReference>
<sequence length="561" mass="58538">MSGFLLKLRNWWDGADRNQKTLTLLGSGFLSVLLVATFLFASRPHMGLLASGLTGAEQGVIVQELQKTGVPYEMDPQGGINAPVDRIPELRAKLMASGKLSGTGHFGADEELAKLGMATTPRVERERIKAIGEAKLAQDIEFLDNVASARVHIALGDDSPFADAHKTASASVTLSERPGAVITRDQARGIAMMVASAVPNLDPGSVTVLNRLGEPLVDPSDQSGQGRVANKLATERSEAKRRERELQQKLDSAFGPGTTIADVNVEIDFEGKDYTEIQRKPSDPLVTEENTEKMTGTASGLAGAVGGLAGVASNTPAAAPAAATAAPATPTGQGYENKAKASTYVLNEKTTRGQDPAGKLKSMSISVLVDEDKLKDSAPVQAFLTSYLGAKATDPAFTAKVTTAKFDTTSAKAAAESVAASASREKIQQVLSILPILALVGVAAMLLKALSKAGKTQQLVVATVDGHLIPLPGSGIPISADQLGSGVRVSAGVPVLSGVSSGGGSSGGGGVRLGRSDEPDVEIDAIKRKINVPLEQIKRMSTERPEVVAMLLKSWLLDDRR</sequence>
<feature type="region of interest" description="Disordered" evidence="9">
    <location>
        <begin position="215"/>
        <end position="242"/>
    </location>
</feature>
<dbReference type="InterPro" id="IPR013556">
    <property type="entry name" value="Flag_M-ring_C"/>
</dbReference>
<feature type="transmembrane region" description="Helical" evidence="10">
    <location>
        <begin position="21"/>
        <end position="41"/>
    </location>
</feature>
<gene>
    <name evidence="13" type="primary">fliF</name>
    <name evidence="13" type="ORF">HYR64_07630</name>
</gene>
<evidence type="ECO:0000256" key="8">
    <source>
        <dbReference type="ARBA" id="ARBA00023143"/>
    </source>
</evidence>
<dbReference type="PANTHER" id="PTHR30046:SF0">
    <property type="entry name" value="FLAGELLAR M-RING PROTEIN"/>
    <property type="match status" value="1"/>
</dbReference>
<keyword evidence="13" id="KW-0282">Flagellum</keyword>
<evidence type="ECO:0000256" key="7">
    <source>
        <dbReference type="ARBA" id="ARBA00023136"/>
    </source>
</evidence>
<keyword evidence="6 10" id="KW-1133">Transmembrane helix</keyword>
<dbReference type="AlphaFoldDB" id="A0A931PU24"/>
<evidence type="ECO:0000256" key="10">
    <source>
        <dbReference type="SAM" id="Phobius"/>
    </source>
</evidence>
<protein>
    <submittedName>
        <fullName evidence="13">Flagellar M-ring protein FliF</fullName>
    </submittedName>
</protein>
<evidence type="ECO:0000256" key="3">
    <source>
        <dbReference type="ARBA" id="ARBA00007971"/>
    </source>
</evidence>
<dbReference type="GO" id="GO:0003774">
    <property type="term" value="F:cytoskeletal motor activity"/>
    <property type="evidence" value="ECO:0007669"/>
    <property type="project" value="InterPro"/>
</dbReference>
<evidence type="ECO:0000256" key="1">
    <source>
        <dbReference type="ARBA" id="ARBA00004117"/>
    </source>
</evidence>
<feature type="domain" description="Flagellar M-ring N-terminal" evidence="11">
    <location>
        <begin position="42"/>
        <end position="216"/>
    </location>
</feature>
<feature type="domain" description="Flagellar M-ring C-terminal" evidence="12">
    <location>
        <begin position="250"/>
        <end position="377"/>
    </location>
</feature>
<dbReference type="PRINTS" id="PR01009">
    <property type="entry name" value="FLGMRINGFLIF"/>
</dbReference>
<evidence type="ECO:0000256" key="6">
    <source>
        <dbReference type="ARBA" id="ARBA00022989"/>
    </source>
</evidence>
<keyword evidence="7 10" id="KW-0472">Membrane</keyword>
<dbReference type="NCBIfam" id="TIGR00206">
    <property type="entry name" value="fliF"/>
    <property type="match status" value="1"/>
</dbReference>
<accession>A0A931PU24</accession>
<evidence type="ECO:0000313" key="13">
    <source>
        <dbReference type="EMBL" id="MBI1756959.1"/>
    </source>
</evidence>
<keyword evidence="13" id="KW-0966">Cell projection</keyword>
<dbReference type="Pfam" id="PF08345">
    <property type="entry name" value="YscJ_FliF_C"/>
    <property type="match status" value="1"/>
</dbReference>
<dbReference type="GO" id="GO:0071973">
    <property type="term" value="P:bacterial-type flagellum-dependent cell motility"/>
    <property type="evidence" value="ECO:0007669"/>
    <property type="project" value="InterPro"/>
</dbReference>
<comment type="similarity">
    <text evidence="3">Belongs to the FliF family.</text>
</comment>
<dbReference type="EMBL" id="JACOSL010000046">
    <property type="protein sequence ID" value="MBI1756959.1"/>
    <property type="molecule type" value="Genomic_DNA"/>
</dbReference>
<comment type="caution">
    <text evidence="13">The sequence shown here is derived from an EMBL/GenBank/DDBJ whole genome shotgun (WGS) entry which is preliminary data.</text>
</comment>
<keyword evidence="8" id="KW-0975">Bacterial flagellum</keyword>
<evidence type="ECO:0000256" key="2">
    <source>
        <dbReference type="ARBA" id="ARBA00004651"/>
    </source>
</evidence>
<keyword evidence="5 10" id="KW-0812">Transmembrane</keyword>
<dbReference type="Proteomes" id="UP000727962">
    <property type="component" value="Unassembled WGS sequence"/>
</dbReference>
<evidence type="ECO:0000259" key="11">
    <source>
        <dbReference type="Pfam" id="PF01514"/>
    </source>
</evidence>
<dbReference type="InterPro" id="IPR006182">
    <property type="entry name" value="FliF_N_dom"/>
</dbReference>
<dbReference type="Pfam" id="PF01514">
    <property type="entry name" value="YscJ_FliF"/>
    <property type="match status" value="1"/>
</dbReference>
<comment type="subcellular location">
    <subcellularLocation>
        <location evidence="1">Bacterial flagellum basal body</location>
    </subcellularLocation>
    <subcellularLocation>
        <location evidence="2">Cell membrane</location>
        <topology evidence="2">Multi-pass membrane protein</topology>
    </subcellularLocation>
</comment>
<feature type="compositionally biased region" description="Basic and acidic residues" evidence="9">
    <location>
        <begin position="233"/>
        <end position="242"/>
    </location>
</feature>
<dbReference type="GO" id="GO:0009431">
    <property type="term" value="C:bacterial-type flagellum basal body, MS ring"/>
    <property type="evidence" value="ECO:0007669"/>
    <property type="project" value="InterPro"/>
</dbReference>
<name>A0A931PU24_FIMGI</name>
<organism evidence="13 14">
    <name type="scientific">Fimbriimonas ginsengisoli</name>
    <dbReference type="NCBI Taxonomy" id="1005039"/>
    <lineage>
        <taxon>Bacteria</taxon>
        <taxon>Bacillati</taxon>
        <taxon>Armatimonadota</taxon>
        <taxon>Fimbriimonadia</taxon>
        <taxon>Fimbriimonadales</taxon>
        <taxon>Fimbriimonadaceae</taxon>
        <taxon>Fimbriimonas</taxon>
    </lineage>
</organism>
<dbReference type="PANTHER" id="PTHR30046">
    <property type="entry name" value="FLAGELLAR M-RING PROTEIN"/>
    <property type="match status" value="1"/>
</dbReference>
<evidence type="ECO:0000256" key="9">
    <source>
        <dbReference type="SAM" id="MobiDB-lite"/>
    </source>
</evidence>
<evidence type="ECO:0000259" key="12">
    <source>
        <dbReference type="Pfam" id="PF08345"/>
    </source>
</evidence>
<dbReference type="InterPro" id="IPR000067">
    <property type="entry name" value="FlgMring_FliF"/>
</dbReference>
<dbReference type="InterPro" id="IPR045851">
    <property type="entry name" value="AMP-bd_C_sf"/>
</dbReference>
<evidence type="ECO:0000313" key="14">
    <source>
        <dbReference type="Proteomes" id="UP000727962"/>
    </source>
</evidence>
<dbReference type="InterPro" id="IPR043427">
    <property type="entry name" value="YscJ/FliF"/>
</dbReference>
<evidence type="ECO:0000256" key="4">
    <source>
        <dbReference type="ARBA" id="ARBA00022475"/>
    </source>
</evidence>
<dbReference type="GO" id="GO:0005886">
    <property type="term" value="C:plasma membrane"/>
    <property type="evidence" value="ECO:0007669"/>
    <property type="project" value="UniProtKB-SubCell"/>
</dbReference>
<keyword evidence="4" id="KW-1003">Cell membrane</keyword>
<proteinExistence type="inferred from homology"/>